<dbReference type="OrthoDB" id="9814704at2"/>
<evidence type="ECO:0000313" key="2">
    <source>
        <dbReference type="Proteomes" id="UP000463961"/>
    </source>
</evidence>
<dbReference type="PROSITE" id="PS50206">
    <property type="entry name" value="RHODANESE_3"/>
    <property type="match status" value="1"/>
</dbReference>
<gene>
    <name evidence="1" type="ORF">ICHIAU1_22040</name>
</gene>
<organism evidence="1 2">
    <name type="scientific">Fluviibacter phosphoraccumulans</name>
    <dbReference type="NCBI Taxonomy" id="1751046"/>
    <lineage>
        <taxon>Bacteria</taxon>
        <taxon>Pseudomonadati</taxon>
        <taxon>Pseudomonadota</taxon>
        <taxon>Betaproteobacteria</taxon>
        <taxon>Rhodocyclales</taxon>
        <taxon>Fluviibacteraceae</taxon>
        <taxon>Fluviibacter</taxon>
    </lineage>
</organism>
<sequence>MSQPETNPDCITLSDLQGLFESGIPFTLIDVREPHEWASGHLEGAQHIPLGQLLTAPEVLAPLNRSEPMVVYCQHGIRSMNAVRYLRDKGFDAFNLLVDWPSIHP</sequence>
<dbReference type="InterPro" id="IPR036873">
    <property type="entry name" value="Rhodanese-like_dom_sf"/>
</dbReference>
<dbReference type="EMBL" id="AP022345">
    <property type="protein sequence ID" value="BBU69921.1"/>
    <property type="molecule type" value="Genomic_DNA"/>
</dbReference>
<dbReference type="InterPro" id="IPR001763">
    <property type="entry name" value="Rhodanese-like_dom"/>
</dbReference>
<dbReference type="SMART" id="SM00450">
    <property type="entry name" value="RHOD"/>
    <property type="match status" value="1"/>
</dbReference>
<name>A0A679I5F0_9RHOO</name>
<accession>A0A679I5F0</accession>
<evidence type="ECO:0000313" key="1">
    <source>
        <dbReference type="EMBL" id="BBU69921.1"/>
    </source>
</evidence>
<dbReference type="CDD" id="cd00158">
    <property type="entry name" value="RHOD"/>
    <property type="match status" value="1"/>
</dbReference>
<dbReference type="AlphaFoldDB" id="A0A679I5F0"/>
<dbReference type="Pfam" id="PF00581">
    <property type="entry name" value="Rhodanese"/>
    <property type="match status" value="1"/>
</dbReference>
<dbReference type="InterPro" id="IPR050229">
    <property type="entry name" value="GlpE_sulfurtransferase"/>
</dbReference>
<dbReference type="Gene3D" id="3.40.250.10">
    <property type="entry name" value="Rhodanese-like domain"/>
    <property type="match status" value="1"/>
</dbReference>
<protein>
    <submittedName>
        <fullName evidence="1">Uncharacterized protein</fullName>
    </submittedName>
</protein>
<dbReference type="PANTHER" id="PTHR43031:SF17">
    <property type="entry name" value="SULFURTRANSFERASE YTWF-RELATED"/>
    <property type="match status" value="1"/>
</dbReference>
<dbReference type="RefSeq" id="WP_162049416.1">
    <property type="nucleotide sequence ID" value="NZ_AP019011.1"/>
</dbReference>
<dbReference type="Proteomes" id="UP000463961">
    <property type="component" value="Chromosome"/>
</dbReference>
<proteinExistence type="predicted"/>
<dbReference type="SUPFAM" id="SSF52821">
    <property type="entry name" value="Rhodanese/Cell cycle control phosphatase"/>
    <property type="match status" value="1"/>
</dbReference>
<keyword evidence="2" id="KW-1185">Reference proteome</keyword>
<dbReference type="PANTHER" id="PTHR43031">
    <property type="entry name" value="FAD-DEPENDENT OXIDOREDUCTASE"/>
    <property type="match status" value="1"/>
</dbReference>
<reference evidence="2" key="1">
    <citation type="submission" date="2020-01" db="EMBL/GenBank/DDBJ databases">
        <title>Phosphoaccumulans saitamaens gen. nov., sp. nov., a polyphosphate accumulating bacterium isolated from surface river water.</title>
        <authorList>
            <person name="Watanabe K."/>
            <person name="Suda W."/>
        </authorList>
    </citation>
    <scope>NUCLEOTIDE SEQUENCE [LARGE SCALE GENOMIC DNA]</scope>
    <source>
        <strain evidence="2">ICHIAU1</strain>
    </source>
</reference>